<dbReference type="PRINTS" id="PR00081">
    <property type="entry name" value="GDHRDH"/>
</dbReference>
<dbReference type="CDD" id="cd05325">
    <property type="entry name" value="carb_red_sniffer_like_SDR_c"/>
    <property type="match status" value="1"/>
</dbReference>
<dbReference type="InterPro" id="IPR051468">
    <property type="entry name" value="Fungal_SecMetab_SDRs"/>
</dbReference>
<dbReference type="Gene3D" id="3.40.50.720">
    <property type="entry name" value="NAD(P)-binding Rossmann-like Domain"/>
    <property type="match status" value="1"/>
</dbReference>
<dbReference type="InterPro" id="IPR002347">
    <property type="entry name" value="SDR_fam"/>
</dbReference>
<sequence>MAGTETSLLASLPNGFRAAVIGASGGIGSAICECLQNEPHLGELIAFSRSRDGLDFADEASVADAAGSISAKPIHLLICATGILTTDGRGPEKSLRQLDPETMMAQFRTNAVGPALVAKHFLPLFDRETRSIAAFLSARVGSIGDNRLGGWVSYRSAKAALNQIVRTVSIEYGRTHPAAVVTAIHPGTVRTGLSDPYSRGHNTVSPEQAAASILSTLNSLAPEHSGSFVAYDGSSIPW</sequence>
<dbReference type="SUPFAM" id="SSF51735">
    <property type="entry name" value="NAD(P)-binding Rossmann-fold domains"/>
    <property type="match status" value="1"/>
</dbReference>
<evidence type="ECO:0000313" key="1">
    <source>
        <dbReference type="EMBL" id="MBB6507409.1"/>
    </source>
</evidence>
<reference evidence="1 2" key="1">
    <citation type="submission" date="2020-08" db="EMBL/GenBank/DDBJ databases">
        <title>The Agave Microbiome: Exploring the role of microbial communities in plant adaptations to desert environments.</title>
        <authorList>
            <person name="Partida-Martinez L.P."/>
        </authorList>
    </citation>
    <scope>NUCLEOTIDE SEQUENCE [LARGE SCALE GENOMIC DNA]</scope>
    <source>
        <strain evidence="1 2">AS3.12</strain>
    </source>
</reference>
<organism evidence="1 2">
    <name type="scientific">Rhizobium soli</name>
    <dbReference type="NCBI Taxonomy" id="424798"/>
    <lineage>
        <taxon>Bacteria</taxon>
        <taxon>Pseudomonadati</taxon>
        <taxon>Pseudomonadota</taxon>
        <taxon>Alphaproteobacteria</taxon>
        <taxon>Hyphomicrobiales</taxon>
        <taxon>Rhizobiaceae</taxon>
        <taxon>Rhizobium/Agrobacterium group</taxon>
        <taxon>Rhizobium</taxon>
    </lineage>
</organism>
<dbReference type="Pfam" id="PF00106">
    <property type="entry name" value="adh_short"/>
    <property type="match status" value="1"/>
</dbReference>
<dbReference type="AlphaFoldDB" id="A0A7X0MQF0"/>
<dbReference type="EMBL" id="JACHBU010000001">
    <property type="protein sequence ID" value="MBB6507409.1"/>
    <property type="molecule type" value="Genomic_DNA"/>
</dbReference>
<dbReference type="InterPro" id="IPR036291">
    <property type="entry name" value="NAD(P)-bd_dom_sf"/>
</dbReference>
<accession>A0A7X0MQF0</accession>
<name>A0A7X0MQF0_9HYPH</name>
<dbReference type="PANTHER" id="PTHR43544:SF12">
    <property type="entry name" value="NAD(P)-BINDING ROSSMANN-FOLD SUPERFAMILY PROTEIN"/>
    <property type="match status" value="1"/>
</dbReference>
<dbReference type="Proteomes" id="UP000585437">
    <property type="component" value="Unassembled WGS sequence"/>
</dbReference>
<proteinExistence type="predicted"/>
<evidence type="ECO:0000313" key="2">
    <source>
        <dbReference type="Proteomes" id="UP000585437"/>
    </source>
</evidence>
<dbReference type="GO" id="GO:0016491">
    <property type="term" value="F:oxidoreductase activity"/>
    <property type="evidence" value="ECO:0007669"/>
    <property type="project" value="TreeGrafter"/>
</dbReference>
<gene>
    <name evidence="1" type="ORF">F4695_000728</name>
</gene>
<protein>
    <submittedName>
        <fullName evidence="1">NAD(P)-dependent dehydrogenase (Short-subunit alcohol dehydrogenase family)</fullName>
    </submittedName>
</protein>
<keyword evidence="2" id="KW-1185">Reference proteome</keyword>
<dbReference type="GO" id="GO:0005737">
    <property type="term" value="C:cytoplasm"/>
    <property type="evidence" value="ECO:0007669"/>
    <property type="project" value="TreeGrafter"/>
</dbReference>
<dbReference type="RefSeq" id="WP_246453762.1">
    <property type="nucleotide sequence ID" value="NZ_JACHBU010000001.1"/>
</dbReference>
<comment type="caution">
    <text evidence="1">The sequence shown here is derived from an EMBL/GenBank/DDBJ whole genome shotgun (WGS) entry which is preliminary data.</text>
</comment>
<dbReference type="PANTHER" id="PTHR43544">
    <property type="entry name" value="SHORT-CHAIN DEHYDROGENASE/REDUCTASE"/>
    <property type="match status" value="1"/>
</dbReference>